<feature type="compositionally biased region" description="Polar residues" evidence="8">
    <location>
        <begin position="292"/>
        <end position="306"/>
    </location>
</feature>
<feature type="compositionally biased region" description="Polar residues" evidence="8">
    <location>
        <begin position="264"/>
        <end position="282"/>
    </location>
</feature>
<proteinExistence type="predicted"/>
<dbReference type="Proteomes" id="UP000288805">
    <property type="component" value="Unassembled WGS sequence"/>
</dbReference>
<feature type="transmembrane region" description="Helical" evidence="9">
    <location>
        <begin position="1083"/>
        <end position="1112"/>
    </location>
</feature>
<feature type="compositionally biased region" description="Polar residues" evidence="8">
    <location>
        <begin position="54"/>
        <end position="66"/>
    </location>
</feature>
<evidence type="ECO:0000256" key="9">
    <source>
        <dbReference type="SAM" id="Phobius"/>
    </source>
</evidence>
<dbReference type="PANTHER" id="PTHR35294:SF1">
    <property type="entry name" value="OS05G0409000 PROTEIN"/>
    <property type="match status" value="1"/>
</dbReference>
<keyword evidence="6 9" id="KW-1133">Transmembrane helix</keyword>
<evidence type="ECO:0000256" key="3">
    <source>
        <dbReference type="ARBA" id="ARBA00022475"/>
    </source>
</evidence>
<feature type="region of interest" description="Disordered" evidence="8">
    <location>
        <begin position="675"/>
        <end position="737"/>
    </location>
</feature>
<keyword evidence="4" id="KW-0997">Cell inner membrane</keyword>
<sequence>MSPASRSKSKDKRVGKEPPKASSKSSGHANAGSSIPASAYDPVLGTFHGLEPTPVTSAPPLQSNGRFRSIDETDDNCGSSLGTGGEYDAASNNGSWSGESEDHKEKASNPPVRQEAIPGADNDKREKIRQKNERKHQRQKERRAQELHERCSGYLMSRKLEALAQQLVAMGGEEADKHKSENLDGGNNLKIDIAEELAQITGLEMRYKCSKQEVERAIVASEGDLAKAEETLRAQRQDPPSTPPNSEETDDPPTITNGKLPVAVSQNPLRQSTKSNSSSTIQQRRDEKDFNYTKSPATIGTSSEPGSVQPLKGTQPKLEWARQQQIVMQEDKRLLTAGSNSSHSYTMASPLQVSQPPAKTETRFAAVGNEFKNLQPGPVREPVIVMQRPQSINLKHVSSTSMNSSPPGTAAGWYHSNFEIAKSNGLSPNIPSTRNLNLNDLSANQLYHQHHYQTHQQLMSGSSPAESPGTHRGNGSRSRMSTSPSLAAASSLGLFSGLGSTVSSGSSSPVDWSTGGQMQLLDYTSIDWTLDRNLSNGRPSGGLWQGMASLVNNNAYMHDSNASVVVGNPTMRIIPPNGNGIPIPGLQGGGSANAEASAGSSREWTSPFEERDLFSLPRRRFCALNCAPENRKAETAQRRRGVGTHTYICVHGSFDSSNSKSLPEATTHSPFQQLITHQNKHPSPPLPPPSPGHFNPSASSLLLQQPSTSSASPKPKGSQTTKLSLRGSSLTSIKPPSEGTCLSSAIFLVAGTTVGAGILAIPAVTQESGFLASAVTCFLCWVVTGLLIAEVNVNTMCELGSGGVSLVSMAMRTLGPVGVQIACWSYLFIHYALLVAYVARSSDILTNFLGIPIWESATLFSLVFGGICYFGSQRFIGAINGVLVFGIIISFSALVAATSGDLQWDALLKANFEAVPLSIPIIALSFVYQILNLEKVIGYFAAEDYIRGKIITKIKAVNWSESHVCLESHQTLKRADAEMNCSTSNWGKFNSEKPEEDGYDDGYPFSSNHPVSLALITPLTSVSYNDGPTWATCATKVATEMEVMVGHRLQSKSELTCIFLFIWKPVTVTLLFLWLVFSMIHGIYFLSLPVCLLMWTSIVLGTAIPLVLFLVWNAVILGSITNIGTGADKIIDPIEQLRSSNGVIGPIVEVFSLFAIATSYIGFVLGLADFLADLLKLPAGQSSPLPYLLTLVPPLVLSLLDPEIFFKALDFAGTYGVLVLFGILPAAMSWSDRSSSSEQSPRLPYLVPGGKLTLSLIIGGAGCVILSELLENFGHP</sequence>
<feature type="transmembrane region" description="Helical" evidence="9">
    <location>
        <begin position="1057"/>
        <end position="1077"/>
    </location>
</feature>
<feature type="compositionally biased region" description="Polar residues" evidence="8">
    <location>
        <begin position="717"/>
        <end position="734"/>
    </location>
</feature>
<feature type="transmembrane region" description="Helical" evidence="9">
    <location>
        <begin position="1184"/>
        <end position="1200"/>
    </location>
</feature>
<dbReference type="AlphaFoldDB" id="A0A438CYB3"/>
<evidence type="ECO:0000256" key="1">
    <source>
        <dbReference type="ARBA" id="ARBA00004429"/>
    </source>
</evidence>
<feature type="transmembrane region" description="Helical" evidence="9">
    <location>
        <begin position="1250"/>
        <end position="1270"/>
    </location>
</feature>
<evidence type="ECO:0000256" key="2">
    <source>
        <dbReference type="ARBA" id="ARBA00022448"/>
    </source>
</evidence>
<feature type="compositionally biased region" description="Low complexity" evidence="8">
    <location>
        <begin position="696"/>
        <end position="713"/>
    </location>
</feature>
<keyword evidence="3" id="KW-1003">Cell membrane</keyword>
<evidence type="ECO:0000256" key="4">
    <source>
        <dbReference type="ARBA" id="ARBA00022519"/>
    </source>
</evidence>
<feature type="transmembrane region" description="Helical" evidence="9">
    <location>
        <begin position="851"/>
        <end position="871"/>
    </location>
</feature>
<comment type="caution">
    <text evidence="10">The sequence shown here is derived from an EMBL/GenBank/DDBJ whole genome shotgun (WGS) entry which is preliminary data.</text>
</comment>
<feature type="transmembrane region" description="Helical" evidence="9">
    <location>
        <begin position="770"/>
        <end position="793"/>
    </location>
</feature>
<reference evidence="10 11" key="1">
    <citation type="journal article" date="2018" name="PLoS Genet.">
        <title>Population sequencing reveals clonal diversity and ancestral inbreeding in the grapevine cultivar Chardonnay.</title>
        <authorList>
            <person name="Roach M.J."/>
            <person name="Johnson D.L."/>
            <person name="Bohlmann J."/>
            <person name="van Vuuren H.J."/>
            <person name="Jones S.J."/>
            <person name="Pretorius I.S."/>
            <person name="Schmidt S.A."/>
            <person name="Borneman A.R."/>
        </authorList>
    </citation>
    <scope>NUCLEOTIDE SEQUENCE [LARGE SCALE GENOMIC DNA]</scope>
    <source>
        <strain evidence="11">cv. Chardonnay</strain>
        <tissue evidence="10">Leaf</tissue>
    </source>
</reference>
<dbReference type="GO" id="GO:0003333">
    <property type="term" value="P:amino acid transmembrane transport"/>
    <property type="evidence" value="ECO:0007669"/>
    <property type="project" value="InterPro"/>
</dbReference>
<feature type="region of interest" description="Disordered" evidence="8">
    <location>
        <begin position="453"/>
        <end position="483"/>
    </location>
</feature>
<keyword evidence="2" id="KW-0813">Transport</keyword>
<evidence type="ECO:0000256" key="6">
    <source>
        <dbReference type="ARBA" id="ARBA00022989"/>
    </source>
</evidence>
<comment type="subcellular location">
    <subcellularLocation>
        <location evidence="1">Cell inner membrane</location>
        <topology evidence="1">Multi-pass membrane protein</topology>
    </subcellularLocation>
</comment>
<protein>
    <submittedName>
        <fullName evidence="10">Tyrosine-specific transport protein 2</fullName>
    </submittedName>
</protein>
<evidence type="ECO:0000256" key="8">
    <source>
        <dbReference type="SAM" id="MobiDB-lite"/>
    </source>
</evidence>
<dbReference type="PANTHER" id="PTHR35294">
    <property type="entry name" value="UBIQUITIN-ASSOCIATED/TRANSLATION ELONGATION FACTOR EF1B PROTEIN"/>
    <property type="match status" value="1"/>
</dbReference>
<evidence type="ECO:0000313" key="10">
    <source>
        <dbReference type="EMBL" id="RVW28205.1"/>
    </source>
</evidence>
<feature type="region of interest" description="Disordered" evidence="8">
    <location>
        <begin position="230"/>
        <end position="312"/>
    </location>
</feature>
<feature type="transmembrane region" description="Helical" evidence="9">
    <location>
        <begin position="814"/>
        <end position="839"/>
    </location>
</feature>
<keyword evidence="5 9" id="KW-0812">Transmembrane</keyword>
<evidence type="ECO:0000256" key="7">
    <source>
        <dbReference type="ARBA" id="ARBA00023136"/>
    </source>
</evidence>
<dbReference type="InterPro" id="IPR018227">
    <property type="entry name" value="Amino_acid_transport_2"/>
</dbReference>
<accession>A0A438CYB3</accession>
<feature type="transmembrane region" description="Helical" evidence="9">
    <location>
        <begin position="878"/>
        <end position="898"/>
    </location>
</feature>
<feature type="transmembrane region" description="Helical" evidence="9">
    <location>
        <begin position="1147"/>
        <end position="1172"/>
    </location>
</feature>
<evidence type="ECO:0000313" key="11">
    <source>
        <dbReference type="Proteomes" id="UP000288805"/>
    </source>
</evidence>
<feature type="compositionally biased region" description="Polar residues" evidence="8">
    <location>
        <begin position="22"/>
        <end position="36"/>
    </location>
</feature>
<feature type="transmembrane region" description="Helical" evidence="9">
    <location>
        <begin position="741"/>
        <end position="764"/>
    </location>
</feature>
<feature type="compositionally biased region" description="Basic and acidic residues" evidence="8">
    <location>
        <begin position="142"/>
        <end position="151"/>
    </location>
</feature>
<keyword evidence="7 9" id="KW-0472">Membrane</keyword>
<name>A0A438CYB3_VITVI</name>
<dbReference type="EMBL" id="QGNW01001906">
    <property type="protein sequence ID" value="RVW28205.1"/>
    <property type="molecule type" value="Genomic_DNA"/>
</dbReference>
<organism evidence="10 11">
    <name type="scientific">Vitis vinifera</name>
    <name type="common">Grape</name>
    <dbReference type="NCBI Taxonomy" id="29760"/>
    <lineage>
        <taxon>Eukaryota</taxon>
        <taxon>Viridiplantae</taxon>
        <taxon>Streptophyta</taxon>
        <taxon>Embryophyta</taxon>
        <taxon>Tracheophyta</taxon>
        <taxon>Spermatophyta</taxon>
        <taxon>Magnoliopsida</taxon>
        <taxon>eudicotyledons</taxon>
        <taxon>Gunneridae</taxon>
        <taxon>Pentapetalae</taxon>
        <taxon>rosids</taxon>
        <taxon>Vitales</taxon>
        <taxon>Vitaceae</taxon>
        <taxon>Viteae</taxon>
        <taxon>Vitis</taxon>
    </lineage>
</organism>
<gene>
    <name evidence="10" type="primary">tyrP-B_1</name>
    <name evidence="10" type="ORF">CK203_101477</name>
</gene>
<feature type="transmembrane region" description="Helical" evidence="9">
    <location>
        <begin position="1212"/>
        <end position="1230"/>
    </location>
</feature>
<evidence type="ECO:0000256" key="5">
    <source>
        <dbReference type="ARBA" id="ARBA00022692"/>
    </source>
</evidence>
<feature type="compositionally biased region" description="Basic residues" evidence="8">
    <location>
        <begin position="132"/>
        <end position="141"/>
    </location>
</feature>
<dbReference type="GO" id="GO:0005886">
    <property type="term" value="C:plasma membrane"/>
    <property type="evidence" value="ECO:0007669"/>
    <property type="project" value="UniProtKB-SubCell"/>
</dbReference>
<dbReference type="Pfam" id="PF03222">
    <property type="entry name" value="Trp_Tyr_perm"/>
    <property type="match status" value="2"/>
</dbReference>
<feature type="compositionally biased region" description="Basic and acidic residues" evidence="8">
    <location>
        <begin position="121"/>
        <end position="131"/>
    </location>
</feature>
<feature type="region of interest" description="Disordered" evidence="8">
    <location>
        <begin position="1"/>
        <end position="151"/>
    </location>
</feature>
<feature type="compositionally biased region" description="Pro residues" evidence="8">
    <location>
        <begin position="682"/>
        <end position="691"/>
    </location>
</feature>